<keyword evidence="2" id="KW-1185">Reference proteome</keyword>
<evidence type="ECO:0000313" key="2">
    <source>
        <dbReference type="Proteomes" id="UP000607653"/>
    </source>
</evidence>
<organism evidence="1 2">
    <name type="scientific">Nelumbo nucifera</name>
    <name type="common">Sacred lotus</name>
    <dbReference type="NCBI Taxonomy" id="4432"/>
    <lineage>
        <taxon>Eukaryota</taxon>
        <taxon>Viridiplantae</taxon>
        <taxon>Streptophyta</taxon>
        <taxon>Embryophyta</taxon>
        <taxon>Tracheophyta</taxon>
        <taxon>Spermatophyta</taxon>
        <taxon>Magnoliopsida</taxon>
        <taxon>Proteales</taxon>
        <taxon>Nelumbonaceae</taxon>
        <taxon>Nelumbo</taxon>
    </lineage>
</organism>
<dbReference type="InterPro" id="IPR001753">
    <property type="entry name" value="Enoyl-CoA_hydra/iso"/>
</dbReference>
<dbReference type="InterPro" id="IPR029045">
    <property type="entry name" value="ClpP/crotonase-like_dom_sf"/>
</dbReference>
<comment type="caution">
    <text evidence="1">The sequence shown here is derived from an EMBL/GenBank/DDBJ whole genome shotgun (WGS) entry which is preliminary data.</text>
</comment>
<sequence>MCTLEKCGNIFLLTLVGDDEHRLNPSLIGEIRSSLSQVRAQAKHGLVLVTTEQGKFFSNRFGLAWAESAGSSGFLHRLQHMGDGLKAIMVDLLSLPMPTMAAVSGHAAAAGFMLALTHDYVLMRKDRGSST</sequence>
<evidence type="ECO:0008006" key="3">
    <source>
        <dbReference type="Google" id="ProtNLM"/>
    </source>
</evidence>
<dbReference type="Gene3D" id="3.90.226.10">
    <property type="entry name" value="2-enoyl-CoA Hydratase, Chain A, domain 1"/>
    <property type="match status" value="1"/>
</dbReference>
<accession>A0A822XKS7</accession>
<dbReference type="PANTHER" id="PTHR11941:SF75">
    <property type="entry name" value="ENOYL-COA HYDRATASE_ISOMERASE FAMILY PROTEIN"/>
    <property type="match status" value="1"/>
</dbReference>
<dbReference type="SUPFAM" id="SSF52096">
    <property type="entry name" value="ClpP/crotonase"/>
    <property type="match status" value="1"/>
</dbReference>
<dbReference type="AlphaFoldDB" id="A0A822XKS7"/>
<dbReference type="PANTHER" id="PTHR11941">
    <property type="entry name" value="ENOYL-COA HYDRATASE-RELATED"/>
    <property type="match status" value="1"/>
</dbReference>
<name>A0A822XKS7_NELNU</name>
<dbReference type="EMBL" id="DUZY01000001">
    <property type="protein sequence ID" value="DAD20960.1"/>
    <property type="molecule type" value="Genomic_DNA"/>
</dbReference>
<evidence type="ECO:0000313" key="1">
    <source>
        <dbReference type="EMBL" id="DAD20960.1"/>
    </source>
</evidence>
<reference evidence="1 2" key="1">
    <citation type="journal article" date="2020" name="Mol. Biol. Evol.">
        <title>Distinct Expression and Methylation Patterns for Genes with Different Fates following a Single Whole-Genome Duplication in Flowering Plants.</title>
        <authorList>
            <person name="Shi T."/>
            <person name="Rahmani R.S."/>
            <person name="Gugger P.F."/>
            <person name="Wang M."/>
            <person name="Li H."/>
            <person name="Zhang Y."/>
            <person name="Li Z."/>
            <person name="Wang Q."/>
            <person name="Van de Peer Y."/>
            <person name="Marchal K."/>
            <person name="Chen J."/>
        </authorList>
    </citation>
    <scope>NUCLEOTIDE SEQUENCE [LARGE SCALE GENOMIC DNA]</scope>
    <source>
        <tissue evidence="1">Leaf</tissue>
    </source>
</reference>
<dbReference type="Pfam" id="PF00378">
    <property type="entry name" value="ECH_1"/>
    <property type="match status" value="1"/>
</dbReference>
<gene>
    <name evidence="1" type="ORF">HUJ06_022423</name>
</gene>
<dbReference type="Proteomes" id="UP000607653">
    <property type="component" value="Unassembled WGS sequence"/>
</dbReference>
<protein>
    <recommendedName>
        <fullName evidence="3">Enoyl-CoA delta isomerase 2, peroxisomal-like</fullName>
    </recommendedName>
</protein>
<proteinExistence type="predicted"/>